<accession>A0AAW2L9N3</accession>
<dbReference type="InterPro" id="IPR001594">
    <property type="entry name" value="Palmitoyltrfase_DHHC"/>
</dbReference>
<dbReference type="InterPro" id="IPR002885">
    <property type="entry name" value="PPR_rpt"/>
</dbReference>
<comment type="subcellular location">
    <subcellularLocation>
        <location evidence="1">Endomembrane system</location>
        <topology evidence="1">Multi-pass membrane protein</topology>
    </subcellularLocation>
</comment>
<dbReference type="GO" id="GO:0012505">
    <property type="term" value="C:endomembrane system"/>
    <property type="evidence" value="ECO:0007669"/>
    <property type="project" value="UniProtKB-SubCell"/>
</dbReference>
<evidence type="ECO:0000259" key="10">
    <source>
        <dbReference type="Pfam" id="PF01529"/>
    </source>
</evidence>
<evidence type="ECO:0000256" key="1">
    <source>
        <dbReference type="ARBA" id="ARBA00004127"/>
    </source>
</evidence>
<dbReference type="AlphaFoldDB" id="A0AAW2L9N3"/>
<evidence type="ECO:0000256" key="7">
    <source>
        <dbReference type="ARBA" id="ARBA00023136"/>
    </source>
</evidence>
<evidence type="ECO:0000256" key="8">
    <source>
        <dbReference type="PROSITE-ProRule" id="PRU00708"/>
    </source>
</evidence>
<dbReference type="EMBL" id="JACGWJ010000025">
    <property type="protein sequence ID" value="KAL0315784.1"/>
    <property type="molecule type" value="Genomic_DNA"/>
</dbReference>
<dbReference type="PROSITE" id="PS51375">
    <property type="entry name" value="PPR"/>
    <property type="match status" value="9"/>
</dbReference>
<evidence type="ECO:0000256" key="2">
    <source>
        <dbReference type="ARBA" id="ARBA00007626"/>
    </source>
</evidence>
<dbReference type="NCBIfam" id="TIGR00756">
    <property type="entry name" value="PPR"/>
    <property type="match status" value="8"/>
</dbReference>
<dbReference type="Pfam" id="PF13041">
    <property type="entry name" value="PPR_2"/>
    <property type="match status" value="4"/>
</dbReference>
<feature type="repeat" description="PPR" evidence="8">
    <location>
        <begin position="557"/>
        <end position="591"/>
    </location>
</feature>
<feature type="repeat" description="PPR" evidence="8">
    <location>
        <begin position="837"/>
        <end position="871"/>
    </location>
</feature>
<feature type="repeat" description="PPR" evidence="8">
    <location>
        <begin position="627"/>
        <end position="661"/>
    </location>
</feature>
<dbReference type="Gene3D" id="1.25.40.10">
    <property type="entry name" value="Tetratricopeptide repeat domain"/>
    <property type="match status" value="5"/>
</dbReference>
<feature type="repeat" description="PPR" evidence="8">
    <location>
        <begin position="802"/>
        <end position="836"/>
    </location>
</feature>
<feature type="transmembrane region" description="Helical" evidence="9">
    <location>
        <begin position="113"/>
        <end position="131"/>
    </location>
</feature>
<organism evidence="11">
    <name type="scientific">Sesamum radiatum</name>
    <name type="common">Black benniseed</name>
    <dbReference type="NCBI Taxonomy" id="300843"/>
    <lineage>
        <taxon>Eukaryota</taxon>
        <taxon>Viridiplantae</taxon>
        <taxon>Streptophyta</taxon>
        <taxon>Embryophyta</taxon>
        <taxon>Tracheophyta</taxon>
        <taxon>Spermatophyta</taxon>
        <taxon>Magnoliopsida</taxon>
        <taxon>eudicotyledons</taxon>
        <taxon>Gunneridae</taxon>
        <taxon>Pentapetalae</taxon>
        <taxon>asterids</taxon>
        <taxon>lamiids</taxon>
        <taxon>Lamiales</taxon>
        <taxon>Pedaliaceae</taxon>
        <taxon>Sesamum</taxon>
    </lineage>
</organism>
<comment type="similarity">
    <text evidence="3">Belongs to the DHHC palmitoyltransferase family.</text>
</comment>
<gene>
    <name evidence="11" type="ORF">Sradi_5456600</name>
</gene>
<evidence type="ECO:0000256" key="3">
    <source>
        <dbReference type="ARBA" id="ARBA00008574"/>
    </source>
</evidence>
<keyword evidence="7 9" id="KW-0472">Membrane</keyword>
<dbReference type="InterPro" id="IPR011990">
    <property type="entry name" value="TPR-like_helical_dom_sf"/>
</dbReference>
<evidence type="ECO:0000256" key="6">
    <source>
        <dbReference type="ARBA" id="ARBA00022989"/>
    </source>
</evidence>
<reference evidence="11" key="2">
    <citation type="journal article" date="2024" name="Plant">
        <title>Genomic evolution and insights into agronomic trait innovations of Sesamum species.</title>
        <authorList>
            <person name="Miao H."/>
            <person name="Wang L."/>
            <person name="Qu L."/>
            <person name="Liu H."/>
            <person name="Sun Y."/>
            <person name="Le M."/>
            <person name="Wang Q."/>
            <person name="Wei S."/>
            <person name="Zheng Y."/>
            <person name="Lin W."/>
            <person name="Duan Y."/>
            <person name="Cao H."/>
            <person name="Xiong S."/>
            <person name="Wang X."/>
            <person name="Wei L."/>
            <person name="Li C."/>
            <person name="Ma Q."/>
            <person name="Ju M."/>
            <person name="Zhao R."/>
            <person name="Li G."/>
            <person name="Mu C."/>
            <person name="Tian Q."/>
            <person name="Mei H."/>
            <person name="Zhang T."/>
            <person name="Gao T."/>
            <person name="Zhang H."/>
        </authorList>
    </citation>
    <scope>NUCLEOTIDE SEQUENCE</scope>
    <source>
        <strain evidence="11">G02</strain>
    </source>
</reference>
<feature type="repeat" description="PPR" evidence="8">
    <location>
        <begin position="592"/>
        <end position="626"/>
    </location>
</feature>
<dbReference type="PROSITE" id="PS50216">
    <property type="entry name" value="DHHC"/>
    <property type="match status" value="1"/>
</dbReference>
<comment type="similarity">
    <text evidence="2">Belongs to the PPR family. P subfamily.</text>
</comment>
<evidence type="ECO:0000256" key="4">
    <source>
        <dbReference type="ARBA" id="ARBA00022692"/>
    </source>
</evidence>
<dbReference type="Pfam" id="PF01529">
    <property type="entry name" value="DHHC"/>
    <property type="match status" value="1"/>
</dbReference>
<comment type="caution">
    <text evidence="11">The sequence shown here is derived from an EMBL/GenBank/DDBJ whole genome shotgun (WGS) entry which is preliminary data.</text>
</comment>
<evidence type="ECO:0000256" key="5">
    <source>
        <dbReference type="ARBA" id="ARBA00022737"/>
    </source>
</evidence>
<proteinExistence type="inferred from homology"/>
<feature type="transmembrane region" description="Helical" evidence="9">
    <location>
        <begin position="268"/>
        <end position="287"/>
    </location>
</feature>
<keyword evidence="4 9" id="KW-0812">Transmembrane</keyword>
<keyword evidence="5" id="KW-0677">Repeat</keyword>
<name>A0AAW2L9N3_SESRA</name>
<evidence type="ECO:0000313" key="11">
    <source>
        <dbReference type="EMBL" id="KAL0315784.1"/>
    </source>
</evidence>
<dbReference type="Pfam" id="PF01535">
    <property type="entry name" value="PPR"/>
    <property type="match status" value="1"/>
</dbReference>
<feature type="transmembrane region" description="Helical" evidence="9">
    <location>
        <begin position="81"/>
        <end position="101"/>
    </location>
</feature>
<feature type="domain" description="Palmitoyltransferase DHHC" evidence="10">
    <location>
        <begin position="157"/>
        <end position="305"/>
    </location>
</feature>
<feature type="repeat" description="PPR" evidence="8">
    <location>
        <begin position="732"/>
        <end position="766"/>
    </location>
</feature>
<feature type="repeat" description="PPR" evidence="8">
    <location>
        <begin position="767"/>
        <end position="801"/>
    </location>
</feature>
<feature type="repeat" description="PPR" evidence="8">
    <location>
        <begin position="872"/>
        <end position="902"/>
    </location>
</feature>
<feature type="repeat" description="PPR" evidence="8">
    <location>
        <begin position="697"/>
        <end position="731"/>
    </location>
</feature>
<dbReference type="GO" id="GO:0016409">
    <property type="term" value="F:palmitoyltransferase activity"/>
    <property type="evidence" value="ECO:0007669"/>
    <property type="project" value="InterPro"/>
</dbReference>
<protein>
    <recommendedName>
        <fullName evidence="10">Palmitoyltransferase DHHC domain-containing protein</fullName>
    </recommendedName>
</protein>
<sequence length="994" mass="113040">MAEWLLVCHGLATLLVLVSFLCGQWPIFQGTFIQRIHFFITFGAYDYFRRFIHLVCGSRGSNALLSVEYYCCDRPNPIIQLLYLLIIGGTYYFIATSSFNYIPGYYLSGVHRYTSFLAVGVGILFFLLTSFSDPGVVNSANVSQYLSAYPYDNIIFSEKECSTCKIPKPARSKHCSICGRCVARFDHHCAWMNNCIGERNTRYFMAFILWHFLICIYGLIALALVLAGRMKELQVIHILTAYYGIENSFRKLAPFVVQWLLNAYNTQILIMVFLAVISLLLAGFFTYHAKLCLTNTTTNESFKWQEYLSWQKKVNEAKASAAALKASLGELSEERKPQESKWKRFFRKSHLEEVKVVKNNIYDRGFLHNIYEVVVPFSTRRSFSITKSKSVYSPIVAGKLIGFYFQEGIIYRHSDQSYSNFISFCQVTAAAICRYSLVGNCKTPSDPQWSEIYGTGATASLLMCKGQQTGVFHDTINEDSQKELNLERYKIDFEKKFIGQTHSRKYTYPSKFSLDGPFVENDEKTNNEILENFCIHGKLLDAVKVVDVMTCRNQIPDFPCCIKLIRGLVNAGRTDKAAKVLQLMVMTGGVPDIITYNMLIGGLCRKRYLKSALDILEGMSLSGCPPDIITFNTIIRAMFDHGKYDAAIQFWKDQLRKGCPPYVITYTILIELVCKHIGAKHALDIMEDLAVEGCYPDLITYNSMINLTCKQGNYEDATLVVSDLLSRGMEPNAVTYNTLLHSLCMYGCWHEVDEILLFMIETSNPPTVITYNILINGLCKHGLLDRAIDFLDQMVLRDCSPDIITYNTLLRALCKEAMVEEAIQILQCLGNTNSSPTLITYNIVIDGLAKHGFMEKALEVYKYMVEFGPCPDDVTYRCLIWGFCRADLVEEAVQLLNVMGNNSRCREIVFSEWKLGSLYIETYTSLKRHAAASVRWWQNNKVPQLLIIWKRGGYAFAGYKNGLHNAEVLSAVSVLPVKLLDNTDRVLLMGWRIC</sequence>
<reference evidence="11" key="1">
    <citation type="submission" date="2020-06" db="EMBL/GenBank/DDBJ databases">
        <authorList>
            <person name="Li T."/>
            <person name="Hu X."/>
            <person name="Zhang T."/>
            <person name="Song X."/>
            <person name="Zhang H."/>
            <person name="Dai N."/>
            <person name="Sheng W."/>
            <person name="Hou X."/>
            <person name="Wei L."/>
        </authorList>
    </citation>
    <scope>NUCLEOTIDE SEQUENCE</scope>
    <source>
        <strain evidence="11">G02</strain>
        <tissue evidence="11">Leaf</tissue>
    </source>
</reference>
<feature type="transmembrane region" description="Helical" evidence="9">
    <location>
        <begin position="203"/>
        <end position="227"/>
    </location>
</feature>
<dbReference type="PANTHER" id="PTHR47941">
    <property type="entry name" value="PENTATRICOPEPTIDE REPEAT-CONTAINING PROTEIN 3, MITOCHONDRIAL"/>
    <property type="match status" value="1"/>
</dbReference>
<keyword evidence="6 9" id="KW-1133">Transmembrane helix</keyword>
<evidence type="ECO:0000256" key="9">
    <source>
        <dbReference type="SAM" id="Phobius"/>
    </source>
</evidence>